<evidence type="ECO:0000313" key="1">
    <source>
        <dbReference type="EMBL" id="AEE49557.1"/>
    </source>
</evidence>
<dbReference type="KEGG" id="hhy:Halhy_1668"/>
<dbReference type="AlphaFoldDB" id="F4L1P8"/>
<dbReference type="STRING" id="760192.Halhy_1668"/>
<dbReference type="HOGENOM" id="CLU_578428_0_0_10"/>
<name>F4L1P8_HALH1</name>
<gene>
    <name evidence="1" type="ordered locus">Halhy_1668</name>
</gene>
<dbReference type="Proteomes" id="UP000008461">
    <property type="component" value="Chromosome"/>
</dbReference>
<sequence>MIKSFFDLSKKSVFLILILLGVNLTGKSQALWSTKRQVNDLYVFQDIFQKNKYYYSPSKLQLSLDAEGKPKFQLISMRYTGTQLTGDRAEKRFTNLLQFSLALTPISNEDLQNIRTQLGLTARAQLLPIAIQNMDIMIISGVTEGLSEAKWRKRASTQTETASDNGVFWNERSFVLPLGNNEAQLLWDQYENGRVALSVNYAFYAPVVQVTDEQISVVGDSVLVKKLTNKLGQIERDTLESNELIKADAINIMVDVVKYPDALKQIDINENSVPPAYPSVEVKCYDFALATRPDLAFKRVYIQGTSVNGQQVEEKIKFSSGERDITTQFVAFRYAVRMDLPIRYKIIEHTFDGSSHESVWVMMPQLSNLIDASTLQKKNPLKQRCIDVELLPEVLAAKNIVELKVHFTYKLYQKTQVQTLSFSADEALKSICLTHEKELPLQYYLTRKYADGHQDKSLLRSVSTDDYLLLKP</sequence>
<organism evidence="1 2">
    <name type="scientific">Haliscomenobacter hydrossis (strain ATCC 27775 / DSM 1100 / LMG 10767 / O)</name>
    <dbReference type="NCBI Taxonomy" id="760192"/>
    <lineage>
        <taxon>Bacteria</taxon>
        <taxon>Pseudomonadati</taxon>
        <taxon>Bacteroidota</taxon>
        <taxon>Saprospiria</taxon>
        <taxon>Saprospirales</taxon>
        <taxon>Haliscomenobacteraceae</taxon>
        <taxon>Haliscomenobacter</taxon>
    </lineage>
</organism>
<reference key="2">
    <citation type="submission" date="2011-04" db="EMBL/GenBank/DDBJ databases">
        <title>Complete sequence of chromosome of Haliscomenobacter hydrossis DSM 1100.</title>
        <authorList>
            <consortium name="US DOE Joint Genome Institute (JGI-PGF)"/>
            <person name="Lucas S."/>
            <person name="Han J."/>
            <person name="Lapidus A."/>
            <person name="Bruce D."/>
            <person name="Goodwin L."/>
            <person name="Pitluck S."/>
            <person name="Peters L."/>
            <person name="Kyrpides N."/>
            <person name="Mavromatis K."/>
            <person name="Ivanova N."/>
            <person name="Ovchinnikova G."/>
            <person name="Pagani I."/>
            <person name="Daligault H."/>
            <person name="Detter J.C."/>
            <person name="Han C."/>
            <person name="Land M."/>
            <person name="Hauser L."/>
            <person name="Markowitz V."/>
            <person name="Cheng J.-F."/>
            <person name="Hugenholtz P."/>
            <person name="Woyke T."/>
            <person name="Wu D."/>
            <person name="Verbarg S."/>
            <person name="Frueling A."/>
            <person name="Brambilla E."/>
            <person name="Klenk H.-P."/>
            <person name="Eisen J.A."/>
        </authorList>
    </citation>
    <scope>NUCLEOTIDE SEQUENCE</scope>
    <source>
        <strain>DSM 1100</strain>
    </source>
</reference>
<keyword evidence="2" id="KW-1185">Reference proteome</keyword>
<protein>
    <submittedName>
        <fullName evidence="1">Uncharacterized protein</fullName>
    </submittedName>
</protein>
<proteinExistence type="predicted"/>
<dbReference type="eggNOG" id="ENOG502ZJCQ">
    <property type="taxonomic scope" value="Bacteria"/>
</dbReference>
<evidence type="ECO:0000313" key="2">
    <source>
        <dbReference type="Proteomes" id="UP000008461"/>
    </source>
</evidence>
<dbReference type="EMBL" id="CP002691">
    <property type="protein sequence ID" value="AEE49557.1"/>
    <property type="molecule type" value="Genomic_DNA"/>
</dbReference>
<accession>F4L1P8</accession>
<reference evidence="1 2" key="1">
    <citation type="journal article" date="2011" name="Stand. Genomic Sci.">
        <title>Complete genome sequence of Haliscomenobacter hydrossis type strain (O).</title>
        <authorList>
            <consortium name="US DOE Joint Genome Institute (JGI-PGF)"/>
            <person name="Daligault H."/>
            <person name="Lapidus A."/>
            <person name="Zeytun A."/>
            <person name="Nolan M."/>
            <person name="Lucas S."/>
            <person name="Del Rio T.G."/>
            <person name="Tice H."/>
            <person name="Cheng J.F."/>
            <person name="Tapia R."/>
            <person name="Han C."/>
            <person name="Goodwin L."/>
            <person name="Pitluck S."/>
            <person name="Liolios K."/>
            <person name="Pagani I."/>
            <person name="Ivanova N."/>
            <person name="Huntemann M."/>
            <person name="Mavromatis K."/>
            <person name="Mikhailova N."/>
            <person name="Pati A."/>
            <person name="Chen A."/>
            <person name="Palaniappan K."/>
            <person name="Land M."/>
            <person name="Hauser L."/>
            <person name="Brambilla E.M."/>
            <person name="Rohde M."/>
            <person name="Verbarg S."/>
            <person name="Goker M."/>
            <person name="Bristow J."/>
            <person name="Eisen J.A."/>
            <person name="Markowitz V."/>
            <person name="Hugenholtz P."/>
            <person name="Kyrpides N.C."/>
            <person name="Klenk H.P."/>
            <person name="Woyke T."/>
        </authorList>
    </citation>
    <scope>NUCLEOTIDE SEQUENCE [LARGE SCALE GENOMIC DNA]</scope>
    <source>
        <strain evidence="2">ATCC 27775 / DSM 1100 / LMG 10767 / O</strain>
    </source>
</reference>